<dbReference type="Proteomes" id="UP000070700">
    <property type="component" value="Unassembled WGS sequence"/>
</dbReference>
<organism evidence="1 2">
    <name type="scientific">Mollisia scopiformis</name>
    <name type="common">Conifer needle endophyte fungus</name>
    <name type="synonym">Phialocephala scopiformis</name>
    <dbReference type="NCBI Taxonomy" id="149040"/>
    <lineage>
        <taxon>Eukaryota</taxon>
        <taxon>Fungi</taxon>
        <taxon>Dikarya</taxon>
        <taxon>Ascomycota</taxon>
        <taxon>Pezizomycotina</taxon>
        <taxon>Leotiomycetes</taxon>
        <taxon>Helotiales</taxon>
        <taxon>Mollisiaceae</taxon>
        <taxon>Mollisia</taxon>
    </lineage>
</organism>
<dbReference type="GeneID" id="28832079"/>
<dbReference type="SUPFAM" id="SSF50129">
    <property type="entry name" value="GroES-like"/>
    <property type="match status" value="1"/>
</dbReference>
<gene>
    <name evidence="1" type="ORF">LY89DRAFT_780061</name>
</gene>
<protein>
    <recommendedName>
        <fullName evidence="3">Quinone oxidoreductase</fullName>
    </recommendedName>
</protein>
<sequence length="305" mass="32255">MHTALVTSWDHLPTYAEVETPAFPSEGSDIVQIKLIATGLHRLVKSRAAGTHYSAKTLPHIPGVDGVGTTPSGQVVYFSTIGTGGSFSEVINVPKKDTTPLPVGVDPLQAAALVNPALSSWLALAYRTFNLPENFTAVIHGVTTASGAISINVAKALGAGRVIGVARNAKAMEALDLDQRITLREKIEETDFSTLGDVDVVLDYLYGAPVVHLLKSLNSKRPVQVVQIGSMAGTEAALPGAVLRSKDITLRGSGPGAFKISDLVDSLPGLLNVLKSVPERDLRVVSLVDVKKVWNQGGERIVFIP</sequence>
<dbReference type="EMBL" id="KQ947410">
    <property type="protein sequence ID" value="KUJ20228.1"/>
    <property type="molecule type" value="Genomic_DNA"/>
</dbReference>
<dbReference type="InParanoid" id="A0A194XJ93"/>
<proteinExistence type="predicted"/>
<evidence type="ECO:0008006" key="3">
    <source>
        <dbReference type="Google" id="ProtNLM"/>
    </source>
</evidence>
<dbReference type="InterPro" id="IPR036291">
    <property type="entry name" value="NAD(P)-bd_dom_sf"/>
</dbReference>
<reference evidence="1 2" key="1">
    <citation type="submission" date="2015-10" db="EMBL/GenBank/DDBJ databases">
        <title>Full genome of DAOMC 229536 Phialocephala scopiformis, a fungal endophyte of spruce producing the potent anti-insectan compound rugulosin.</title>
        <authorList>
            <consortium name="DOE Joint Genome Institute"/>
            <person name="Walker A.K."/>
            <person name="Frasz S.L."/>
            <person name="Seifert K.A."/>
            <person name="Miller J.D."/>
            <person name="Mondo S.J."/>
            <person name="Labutti K."/>
            <person name="Lipzen A."/>
            <person name="Dockter R."/>
            <person name="Kennedy M."/>
            <person name="Grigoriev I.V."/>
            <person name="Spatafora J.W."/>
        </authorList>
    </citation>
    <scope>NUCLEOTIDE SEQUENCE [LARGE SCALE GENOMIC DNA]</scope>
    <source>
        <strain evidence="1 2">CBS 120377</strain>
    </source>
</reference>
<accession>A0A194XJ93</accession>
<dbReference type="Gene3D" id="3.40.50.720">
    <property type="entry name" value="NAD(P)-binding Rossmann-like Domain"/>
    <property type="match status" value="1"/>
</dbReference>
<keyword evidence="2" id="KW-1185">Reference proteome</keyword>
<dbReference type="KEGG" id="psco:LY89DRAFT_780061"/>
<dbReference type="PANTHER" id="PTHR43677">
    <property type="entry name" value="SHORT-CHAIN DEHYDROGENASE/REDUCTASE"/>
    <property type="match status" value="1"/>
</dbReference>
<dbReference type="SUPFAM" id="SSF51735">
    <property type="entry name" value="NAD(P)-binding Rossmann-fold domains"/>
    <property type="match status" value="1"/>
</dbReference>
<dbReference type="GO" id="GO:0016491">
    <property type="term" value="F:oxidoreductase activity"/>
    <property type="evidence" value="ECO:0007669"/>
    <property type="project" value="TreeGrafter"/>
</dbReference>
<dbReference type="PANTHER" id="PTHR43677:SF11">
    <property type="entry name" value="ZINC-CONTAINING ALCOHOL DEHYDROGENASE"/>
    <property type="match status" value="1"/>
</dbReference>
<name>A0A194XJ93_MOLSC</name>
<dbReference type="AlphaFoldDB" id="A0A194XJ93"/>
<dbReference type="RefSeq" id="XP_018074583.1">
    <property type="nucleotide sequence ID" value="XM_018222353.1"/>
</dbReference>
<dbReference type="OrthoDB" id="809632at2759"/>
<evidence type="ECO:0000313" key="2">
    <source>
        <dbReference type="Proteomes" id="UP000070700"/>
    </source>
</evidence>
<dbReference type="InterPro" id="IPR051397">
    <property type="entry name" value="Zn-ADH-like_protein"/>
</dbReference>
<evidence type="ECO:0000313" key="1">
    <source>
        <dbReference type="EMBL" id="KUJ20228.1"/>
    </source>
</evidence>
<dbReference type="InterPro" id="IPR011032">
    <property type="entry name" value="GroES-like_sf"/>
</dbReference>
<dbReference type="Gene3D" id="3.90.180.10">
    <property type="entry name" value="Medium-chain alcohol dehydrogenases, catalytic domain"/>
    <property type="match status" value="1"/>
</dbReference>